<gene>
    <name evidence="2" type="ORF">A3D26_01900</name>
</gene>
<evidence type="ECO:0000313" key="3">
    <source>
        <dbReference type="Proteomes" id="UP000178319"/>
    </source>
</evidence>
<evidence type="ECO:0000313" key="2">
    <source>
        <dbReference type="EMBL" id="OGY12359.1"/>
    </source>
</evidence>
<dbReference type="PROSITE" id="PS51462">
    <property type="entry name" value="NUDIX"/>
    <property type="match status" value="1"/>
</dbReference>
<protein>
    <recommendedName>
        <fullName evidence="1">Nudix hydrolase domain-containing protein</fullName>
    </recommendedName>
</protein>
<reference evidence="2 3" key="1">
    <citation type="journal article" date="2016" name="Nat. Commun.">
        <title>Thousands of microbial genomes shed light on interconnected biogeochemical processes in an aquifer system.</title>
        <authorList>
            <person name="Anantharaman K."/>
            <person name="Brown C.T."/>
            <person name="Hug L.A."/>
            <person name="Sharon I."/>
            <person name="Castelle C.J."/>
            <person name="Probst A.J."/>
            <person name="Thomas B.C."/>
            <person name="Singh A."/>
            <person name="Wilkins M.J."/>
            <person name="Karaoz U."/>
            <person name="Brodie E.L."/>
            <person name="Williams K.H."/>
            <person name="Hubbard S.S."/>
            <person name="Banfield J.F."/>
        </authorList>
    </citation>
    <scope>NUCLEOTIDE SEQUENCE [LARGE SCALE GENOMIC DNA]</scope>
</reference>
<dbReference type="InterPro" id="IPR000086">
    <property type="entry name" value="NUDIX_hydrolase_dom"/>
</dbReference>
<dbReference type="EMBL" id="MHBZ01000001">
    <property type="protein sequence ID" value="OGY12359.1"/>
    <property type="molecule type" value="Genomic_DNA"/>
</dbReference>
<sequence>MVEPNLKHDDSHLHYIAITAIIHKDGRYLITKRSPNEKAFPNMWTVPGGRIDAKDYVDTPKNTPSAWYGEVENTLRREVREEVNLEIENIKYLVDMTLLRPDGIPVVVLSYYADYKTPEVSSTSYKSGEVKLDDDATEFAWVTPEEAEKYELIEGIYEEIVMADKFRRGVSFSSVKFEPRKY</sequence>
<dbReference type="Gene3D" id="3.90.79.10">
    <property type="entry name" value="Nucleoside Triphosphate Pyrophosphohydrolase"/>
    <property type="match status" value="1"/>
</dbReference>
<organism evidence="2 3">
    <name type="scientific">Candidatus Blackburnbacteria bacterium RIFCSPHIGHO2_02_FULL_44_20</name>
    <dbReference type="NCBI Taxonomy" id="1797516"/>
    <lineage>
        <taxon>Bacteria</taxon>
        <taxon>Candidatus Blackburniibacteriota</taxon>
    </lineage>
</organism>
<dbReference type="Proteomes" id="UP000178319">
    <property type="component" value="Unassembled WGS sequence"/>
</dbReference>
<accession>A0A1G1VAE2</accession>
<feature type="domain" description="Nudix hydrolase" evidence="1">
    <location>
        <begin position="13"/>
        <end position="168"/>
    </location>
</feature>
<comment type="caution">
    <text evidence="2">The sequence shown here is derived from an EMBL/GenBank/DDBJ whole genome shotgun (WGS) entry which is preliminary data.</text>
</comment>
<dbReference type="Pfam" id="PF00293">
    <property type="entry name" value="NUDIX"/>
    <property type="match status" value="1"/>
</dbReference>
<name>A0A1G1VAE2_9BACT</name>
<dbReference type="SUPFAM" id="SSF55811">
    <property type="entry name" value="Nudix"/>
    <property type="match status" value="1"/>
</dbReference>
<dbReference type="InterPro" id="IPR015797">
    <property type="entry name" value="NUDIX_hydrolase-like_dom_sf"/>
</dbReference>
<evidence type="ECO:0000259" key="1">
    <source>
        <dbReference type="PROSITE" id="PS51462"/>
    </source>
</evidence>
<dbReference type="AlphaFoldDB" id="A0A1G1VAE2"/>
<dbReference type="STRING" id="1797516.A3D26_01900"/>
<proteinExistence type="predicted"/>